<evidence type="ECO:0000313" key="1">
    <source>
        <dbReference type="EMBL" id="RDV07407.1"/>
    </source>
</evidence>
<dbReference type="AlphaFoldDB" id="A0A371BIR0"/>
<dbReference type="GO" id="GO:0005576">
    <property type="term" value="C:extracellular region"/>
    <property type="evidence" value="ECO:0007669"/>
    <property type="project" value="TreeGrafter"/>
</dbReference>
<proteinExistence type="predicted"/>
<dbReference type="Proteomes" id="UP000263833">
    <property type="component" value="Unassembled WGS sequence"/>
</dbReference>
<reference evidence="2" key="1">
    <citation type="submission" date="2018-08" db="EMBL/GenBank/DDBJ databases">
        <authorList>
            <person name="Kim S.-J."/>
            <person name="Jung G.-Y."/>
        </authorList>
    </citation>
    <scope>NUCLEOTIDE SEQUENCE [LARGE SCALE GENOMIC DNA]</scope>
    <source>
        <strain evidence="2">GY_G</strain>
    </source>
</reference>
<sequence length="199" mass="22137">MNGFILLSILASLATAQTEPAAFAVPPPVEQYTADCARPVYASDQLVCSDAELRSLDDRLALLLKNKPMLAQRSGSDFYEAQPAWFKRRSMCAMQVEHRACLAAAYEERIRVIEVVGTNAPVQSRPKRCKLGKRPDAITLFKQRENEVFIASARNEILGVAQMPLNTTSWQPFLRYSTMRSSVLLSNISNSIGKCRAPN</sequence>
<accession>A0A371BIR0</accession>
<dbReference type="RefSeq" id="WP_115548954.1">
    <property type="nucleotide sequence ID" value="NZ_QRGP01000001.1"/>
</dbReference>
<dbReference type="OrthoDB" id="7595169at2"/>
<dbReference type="EMBL" id="QRGP01000001">
    <property type="protein sequence ID" value="RDV07407.1"/>
    <property type="molecule type" value="Genomic_DNA"/>
</dbReference>
<keyword evidence="2" id="KW-1185">Reference proteome</keyword>
<dbReference type="PANTHER" id="PTHR37549">
    <property type="entry name" value="LIPOPROTEIN LPRI"/>
    <property type="match status" value="1"/>
</dbReference>
<evidence type="ECO:0008006" key="3">
    <source>
        <dbReference type="Google" id="ProtNLM"/>
    </source>
</evidence>
<protein>
    <recommendedName>
        <fullName evidence="3">Lysozyme inhibitor LprI N-terminal domain-containing protein</fullName>
    </recommendedName>
</protein>
<evidence type="ECO:0000313" key="2">
    <source>
        <dbReference type="Proteomes" id="UP000263833"/>
    </source>
</evidence>
<name>A0A371BIR0_9SPHN</name>
<comment type="caution">
    <text evidence="1">The sequence shown here is derived from an EMBL/GenBank/DDBJ whole genome shotgun (WGS) entry which is preliminary data.</text>
</comment>
<dbReference type="PANTHER" id="PTHR37549:SF1">
    <property type="entry name" value="LIPOPROTEIN LPRI"/>
    <property type="match status" value="1"/>
</dbReference>
<dbReference type="InterPro" id="IPR052755">
    <property type="entry name" value="Lysozyme_Inhibitor_LprI"/>
</dbReference>
<gene>
    <name evidence="1" type="ORF">DXH95_08695</name>
</gene>
<organism evidence="1 2">
    <name type="scientific">Sphingorhabdus pulchriflava</name>
    <dbReference type="NCBI Taxonomy" id="2292257"/>
    <lineage>
        <taxon>Bacteria</taxon>
        <taxon>Pseudomonadati</taxon>
        <taxon>Pseudomonadota</taxon>
        <taxon>Alphaproteobacteria</taxon>
        <taxon>Sphingomonadales</taxon>
        <taxon>Sphingomonadaceae</taxon>
        <taxon>Sphingorhabdus</taxon>
    </lineage>
</organism>